<evidence type="ECO:0000313" key="6">
    <source>
        <dbReference type="Proteomes" id="UP001185779"/>
    </source>
</evidence>
<dbReference type="GO" id="GO:0003677">
    <property type="term" value="F:DNA binding"/>
    <property type="evidence" value="ECO:0007669"/>
    <property type="project" value="UniProtKB-UniRule"/>
</dbReference>
<dbReference type="GeneID" id="77171153"/>
<evidence type="ECO:0000256" key="2">
    <source>
        <dbReference type="PROSITE-ProRule" id="PRU00335"/>
    </source>
</evidence>
<protein>
    <submittedName>
        <fullName evidence="5">TetR/AcrR family transcriptional regulator</fullName>
    </submittedName>
</protein>
<dbReference type="EMBL" id="JAWLKH010000008">
    <property type="protein sequence ID" value="MDV6312257.1"/>
    <property type="molecule type" value="Genomic_DNA"/>
</dbReference>
<feature type="domain" description="HTH tetR-type" evidence="3">
    <location>
        <begin position="32"/>
        <end position="94"/>
    </location>
</feature>
<proteinExistence type="predicted"/>
<accession>A0AAE4UAN9</accession>
<keyword evidence="1 2" id="KW-0238">DNA-binding</keyword>
<sequence length="218" mass="24437">MTDAGSGRVWGTIPPTRLPGGLRKKPLQERSKAAIRNVLDVAAQIVLEQGVDALVGSPTLLLERSGFSKGSFYAFFETPDSVLDELALQCMLDSREEQAKLFSDPGFGTWTEFVDALVDQYCDWFRIPLVRAIWVGQRFTANTRLRDRIWIEEMAVMLHAELSGYEGCFENLTLTQCEVVVEVLERLGQVAFRDDPDGSESVIDEMRTLVHGYLAVCQ</sequence>
<gene>
    <name evidence="4" type="ORF">R3P94_16745</name>
    <name evidence="5" type="ORF">R3Q15_10240</name>
</gene>
<dbReference type="Proteomes" id="UP001185922">
    <property type="component" value="Unassembled WGS sequence"/>
</dbReference>
<feature type="DNA-binding region" description="H-T-H motif" evidence="2">
    <location>
        <begin position="57"/>
        <end position="76"/>
    </location>
</feature>
<dbReference type="AlphaFoldDB" id="A0AAE4UAN9"/>
<dbReference type="InterPro" id="IPR001647">
    <property type="entry name" value="HTH_TetR"/>
</dbReference>
<organism evidence="5 7">
    <name type="scientific">Gordonia amicalis</name>
    <dbReference type="NCBI Taxonomy" id="89053"/>
    <lineage>
        <taxon>Bacteria</taxon>
        <taxon>Bacillati</taxon>
        <taxon>Actinomycetota</taxon>
        <taxon>Actinomycetes</taxon>
        <taxon>Mycobacteriales</taxon>
        <taxon>Gordoniaceae</taxon>
        <taxon>Gordonia</taxon>
    </lineage>
</organism>
<dbReference type="Proteomes" id="UP001185779">
    <property type="component" value="Unassembled WGS sequence"/>
</dbReference>
<dbReference type="Gene3D" id="1.10.357.10">
    <property type="entry name" value="Tetracycline Repressor, domain 2"/>
    <property type="match status" value="1"/>
</dbReference>
<evidence type="ECO:0000313" key="5">
    <source>
        <dbReference type="EMBL" id="MDV6312257.1"/>
    </source>
</evidence>
<dbReference type="Pfam" id="PF17928">
    <property type="entry name" value="TetR_C_22"/>
    <property type="match status" value="1"/>
</dbReference>
<dbReference type="PROSITE" id="PS50977">
    <property type="entry name" value="HTH_TETR_2"/>
    <property type="match status" value="1"/>
</dbReference>
<evidence type="ECO:0000313" key="4">
    <source>
        <dbReference type="EMBL" id="MDV6308932.1"/>
    </source>
</evidence>
<dbReference type="InterPro" id="IPR041674">
    <property type="entry name" value="TetR_C_22"/>
</dbReference>
<dbReference type="EMBL" id="JAWLKI010000020">
    <property type="protein sequence ID" value="MDV6308932.1"/>
    <property type="molecule type" value="Genomic_DNA"/>
</dbReference>
<evidence type="ECO:0000256" key="1">
    <source>
        <dbReference type="ARBA" id="ARBA00023125"/>
    </source>
</evidence>
<reference evidence="5 6" key="1">
    <citation type="submission" date="2023-10" db="EMBL/GenBank/DDBJ databases">
        <title>Development of a sustainable strategy for remediation of hydrocarbon-contaminated territories based on the waste exchange concept.</title>
        <authorList>
            <person name="Krivoruchko A."/>
        </authorList>
    </citation>
    <scope>NUCLEOTIDE SEQUENCE</scope>
    <source>
        <strain evidence="4 6">IEGM 1266</strain>
        <strain evidence="5">IEGM 1279</strain>
    </source>
</reference>
<keyword evidence="6" id="KW-1185">Reference proteome</keyword>
<dbReference type="RefSeq" id="WP_157753361.1">
    <property type="nucleotide sequence ID" value="NZ_CP091855.1"/>
</dbReference>
<dbReference type="InterPro" id="IPR009057">
    <property type="entry name" value="Homeodomain-like_sf"/>
</dbReference>
<name>A0AAE4UAN9_9ACTN</name>
<dbReference type="SUPFAM" id="SSF46689">
    <property type="entry name" value="Homeodomain-like"/>
    <property type="match status" value="1"/>
</dbReference>
<evidence type="ECO:0000313" key="7">
    <source>
        <dbReference type="Proteomes" id="UP001185922"/>
    </source>
</evidence>
<evidence type="ECO:0000259" key="3">
    <source>
        <dbReference type="PROSITE" id="PS50977"/>
    </source>
</evidence>
<comment type="caution">
    <text evidence="5">The sequence shown here is derived from an EMBL/GenBank/DDBJ whole genome shotgun (WGS) entry which is preliminary data.</text>
</comment>